<dbReference type="EMBL" id="JBHSMP010000013">
    <property type="protein sequence ID" value="MFC5429283.1"/>
    <property type="molecule type" value="Genomic_DNA"/>
</dbReference>
<dbReference type="InterPro" id="IPR012334">
    <property type="entry name" value="Pectin_lyas_fold"/>
</dbReference>
<dbReference type="Proteomes" id="UP001596103">
    <property type="component" value="Unassembled WGS sequence"/>
</dbReference>
<keyword evidence="2" id="KW-1185">Reference proteome</keyword>
<evidence type="ECO:0008006" key="3">
    <source>
        <dbReference type="Google" id="ProtNLM"/>
    </source>
</evidence>
<sequence length="98" mass="10101">MNNGSYRLASSKLRGMFVAAAGTAMAHGRANQEDTGASSALVFAGAASARIQPSGAHAPNVISTASGLHQINITKPSRADVSMHTYSPFDVQSTARRA</sequence>
<reference evidence="2" key="1">
    <citation type="journal article" date="2019" name="Int. J. Syst. Evol. Microbiol.">
        <title>The Global Catalogue of Microorganisms (GCM) 10K type strain sequencing project: providing services to taxonomists for standard genome sequencing and annotation.</title>
        <authorList>
            <consortium name="The Broad Institute Genomics Platform"/>
            <consortium name="The Broad Institute Genome Sequencing Center for Infectious Disease"/>
            <person name="Wu L."/>
            <person name="Ma J."/>
        </authorList>
    </citation>
    <scope>NUCLEOTIDE SEQUENCE [LARGE SCALE GENOMIC DNA]</scope>
    <source>
        <strain evidence="2">CCUG 56042</strain>
    </source>
</reference>
<organism evidence="1 2">
    <name type="scientific">Paraburkholderia denitrificans</name>
    <dbReference type="NCBI Taxonomy" id="694025"/>
    <lineage>
        <taxon>Bacteria</taxon>
        <taxon>Pseudomonadati</taxon>
        <taxon>Pseudomonadota</taxon>
        <taxon>Betaproteobacteria</taxon>
        <taxon>Burkholderiales</taxon>
        <taxon>Burkholderiaceae</taxon>
        <taxon>Paraburkholderia</taxon>
    </lineage>
</organism>
<name>A0ABW0J8C2_9BURK</name>
<accession>A0ABW0J8C2</accession>
<evidence type="ECO:0000313" key="1">
    <source>
        <dbReference type="EMBL" id="MFC5429283.1"/>
    </source>
</evidence>
<protein>
    <recommendedName>
        <fullName evidence="3">ESPR domain-containing protein</fullName>
    </recommendedName>
</protein>
<dbReference type="Gene3D" id="2.160.20.10">
    <property type="entry name" value="Single-stranded right-handed beta-helix, Pectin lyase-like"/>
    <property type="match status" value="1"/>
</dbReference>
<gene>
    <name evidence="1" type="ORF">ACFPTO_10790</name>
</gene>
<comment type="caution">
    <text evidence="1">The sequence shown here is derived from an EMBL/GenBank/DDBJ whole genome shotgun (WGS) entry which is preliminary data.</text>
</comment>
<dbReference type="RefSeq" id="WP_377711358.1">
    <property type="nucleotide sequence ID" value="NZ_JBHSMP010000013.1"/>
</dbReference>
<proteinExistence type="predicted"/>
<evidence type="ECO:0000313" key="2">
    <source>
        <dbReference type="Proteomes" id="UP001596103"/>
    </source>
</evidence>